<evidence type="ECO:0000313" key="9">
    <source>
        <dbReference type="EMBL" id="GAK47810.1"/>
    </source>
</evidence>
<evidence type="ECO:0000256" key="4">
    <source>
        <dbReference type="ARBA" id="ARBA00023163"/>
    </source>
</evidence>
<accession>A0A081BIE2</accession>
<evidence type="ECO:0000256" key="5">
    <source>
        <dbReference type="ARBA" id="ARBA00046337"/>
    </source>
</evidence>
<gene>
    <name evidence="9" type="ORF">LOSG293_120470</name>
</gene>
<keyword evidence="10" id="KW-1185">Reference proteome</keyword>
<dbReference type="InterPro" id="IPR055166">
    <property type="entry name" value="Transc_reg_Sar_Rot_HTH"/>
</dbReference>
<dbReference type="InterPro" id="IPR000835">
    <property type="entry name" value="HTH_MarR-typ"/>
</dbReference>
<evidence type="ECO:0000313" key="10">
    <source>
        <dbReference type="Proteomes" id="UP000028700"/>
    </source>
</evidence>
<reference evidence="9" key="1">
    <citation type="journal article" date="2014" name="Genome Announc.">
        <title>Draft Genome Sequence of Lactobacillus oryzae Strain SG293T.</title>
        <authorList>
            <person name="Tanizawa Y."/>
            <person name="Fujisawa T."/>
            <person name="Mochizuki T."/>
            <person name="Kaminuma E."/>
            <person name="Nakamura Y."/>
            <person name="Tohno M."/>
        </authorList>
    </citation>
    <scope>NUCLEOTIDE SEQUENCE [LARGE SCALE GENOMIC DNA]</scope>
    <source>
        <strain evidence="9">SG293</strain>
    </source>
</reference>
<evidence type="ECO:0000256" key="2">
    <source>
        <dbReference type="ARBA" id="ARBA00023015"/>
    </source>
</evidence>
<dbReference type="Pfam" id="PF22381">
    <property type="entry name" value="Staph_reg_Sar_Rot"/>
    <property type="match status" value="1"/>
</dbReference>
<dbReference type="Gene3D" id="1.10.10.10">
    <property type="entry name" value="Winged helix-like DNA-binding domain superfamily/Winged helix DNA-binding domain"/>
    <property type="match status" value="1"/>
</dbReference>
<name>A0A081BIE2_9LACO</name>
<keyword evidence="4" id="KW-0804">Transcription</keyword>
<comment type="similarity">
    <text evidence="5">Belongs to the SarZ family.</text>
</comment>
<evidence type="ECO:0000259" key="8">
    <source>
        <dbReference type="PROSITE" id="PS50995"/>
    </source>
</evidence>
<dbReference type="AlphaFoldDB" id="A0A081BIE2"/>
<dbReference type="OrthoDB" id="2328486at2"/>
<dbReference type="Proteomes" id="UP000028700">
    <property type="component" value="Unassembled WGS sequence"/>
</dbReference>
<dbReference type="PROSITE" id="PS50995">
    <property type="entry name" value="HTH_MARR_2"/>
    <property type="match status" value="1"/>
</dbReference>
<comment type="subcellular location">
    <subcellularLocation>
        <location evidence="1">Cytoplasm</location>
    </subcellularLocation>
</comment>
<protein>
    <recommendedName>
        <fullName evidence="6">HTH-type transcriptional regulator SarZ</fullName>
    </recommendedName>
    <alternativeName>
        <fullName evidence="7">Staphylococcal accessory regulator Z</fullName>
    </alternativeName>
</protein>
<dbReference type="SMART" id="SM00347">
    <property type="entry name" value="HTH_MARR"/>
    <property type="match status" value="1"/>
</dbReference>
<dbReference type="InterPro" id="IPR036390">
    <property type="entry name" value="WH_DNA-bd_sf"/>
</dbReference>
<evidence type="ECO:0000256" key="6">
    <source>
        <dbReference type="ARBA" id="ARBA00047188"/>
    </source>
</evidence>
<dbReference type="PANTHER" id="PTHR42756">
    <property type="entry name" value="TRANSCRIPTIONAL REGULATOR, MARR"/>
    <property type="match status" value="1"/>
</dbReference>
<evidence type="ECO:0000256" key="7">
    <source>
        <dbReference type="ARBA" id="ARBA00047207"/>
    </source>
</evidence>
<dbReference type="GO" id="GO:0005737">
    <property type="term" value="C:cytoplasm"/>
    <property type="evidence" value="ECO:0007669"/>
    <property type="project" value="UniProtKB-SubCell"/>
</dbReference>
<dbReference type="InterPro" id="IPR036388">
    <property type="entry name" value="WH-like_DNA-bd_sf"/>
</dbReference>
<dbReference type="GO" id="GO:0003700">
    <property type="term" value="F:DNA-binding transcription factor activity"/>
    <property type="evidence" value="ECO:0007669"/>
    <property type="project" value="InterPro"/>
</dbReference>
<dbReference type="EMBL" id="BBJM01000012">
    <property type="protein sequence ID" value="GAK47810.1"/>
    <property type="molecule type" value="Genomic_DNA"/>
</dbReference>
<proteinExistence type="inferred from homology"/>
<dbReference type="PANTHER" id="PTHR42756:SF1">
    <property type="entry name" value="TRANSCRIPTIONAL REPRESSOR OF EMRAB OPERON"/>
    <property type="match status" value="1"/>
</dbReference>
<sequence length="139" mass="16257">MESSLNILRRIERLHKQQLMRVTKQANLTISEWELLNRVTAENNTQELLSKLMDLDTSTLSRQLKNLVTKEMLDKTATGKDHRQLIYDVTEKGDQAKASIQEQVQRLDTTIFEHWSDEEKQLLQILLNRLAKSVNRIEA</sequence>
<dbReference type="GO" id="GO:0003677">
    <property type="term" value="F:DNA binding"/>
    <property type="evidence" value="ECO:0007669"/>
    <property type="project" value="UniProtKB-KW"/>
</dbReference>
<evidence type="ECO:0000256" key="1">
    <source>
        <dbReference type="ARBA" id="ARBA00004496"/>
    </source>
</evidence>
<dbReference type="RefSeq" id="WP_034527544.1">
    <property type="nucleotide sequence ID" value="NZ_BBAZ01000010.1"/>
</dbReference>
<dbReference type="PRINTS" id="PR00598">
    <property type="entry name" value="HTHMARR"/>
</dbReference>
<comment type="caution">
    <text evidence="9">The sequence shown here is derived from an EMBL/GenBank/DDBJ whole genome shotgun (WGS) entry which is preliminary data.</text>
</comment>
<keyword evidence="3" id="KW-0238">DNA-binding</keyword>
<feature type="domain" description="HTH marR-type" evidence="8">
    <location>
        <begin position="1"/>
        <end position="132"/>
    </location>
</feature>
<evidence type="ECO:0000256" key="3">
    <source>
        <dbReference type="ARBA" id="ARBA00023125"/>
    </source>
</evidence>
<dbReference type="eggNOG" id="COG1846">
    <property type="taxonomic scope" value="Bacteria"/>
</dbReference>
<keyword evidence="2" id="KW-0805">Transcription regulation</keyword>
<dbReference type="SUPFAM" id="SSF46785">
    <property type="entry name" value="Winged helix' DNA-binding domain"/>
    <property type="match status" value="1"/>
</dbReference>
<dbReference type="STRING" id="1291743.LOSG293_120470"/>
<organism evidence="9 10">
    <name type="scientific">Secundilactobacillus oryzae JCM 18671</name>
    <dbReference type="NCBI Taxonomy" id="1291743"/>
    <lineage>
        <taxon>Bacteria</taxon>
        <taxon>Bacillati</taxon>
        <taxon>Bacillota</taxon>
        <taxon>Bacilli</taxon>
        <taxon>Lactobacillales</taxon>
        <taxon>Lactobacillaceae</taxon>
        <taxon>Secundilactobacillus</taxon>
    </lineage>
</organism>